<keyword evidence="1" id="KW-0238">DNA-binding</keyword>
<dbReference type="PANTHER" id="PTHR46797">
    <property type="entry name" value="HTH-TYPE TRANSCRIPTIONAL REGULATOR"/>
    <property type="match status" value="1"/>
</dbReference>
<feature type="domain" description="HTH cro/C1-type" evidence="2">
    <location>
        <begin position="7"/>
        <end position="61"/>
    </location>
</feature>
<protein>
    <submittedName>
        <fullName evidence="3">Helix-turn-helix domain protein</fullName>
    </submittedName>
</protein>
<dbReference type="RefSeq" id="WP_273703979.1">
    <property type="nucleotide sequence ID" value="NZ_JDSS02000039.1"/>
</dbReference>
<dbReference type="InterPro" id="IPR050807">
    <property type="entry name" value="TransReg_Diox_bact_type"/>
</dbReference>
<dbReference type="Proteomes" id="UP000019812">
    <property type="component" value="Unassembled WGS sequence"/>
</dbReference>
<dbReference type="SMART" id="SM00530">
    <property type="entry name" value="HTH_XRE"/>
    <property type="match status" value="1"/>
</dbReference>
<evidence type="ECO:0000259" key="2">
    <source>
        <dbReference type="PROSITE" id="PS50943"/>
    </source>
</evidence>
<dbReference type="GO" id="GO:0003700">
    <property type="term" value="F:DNA-binding transcription factor activity"/>
    <property type="evidence" value="ECO:0007669"/>
    <property type="project" value="TreeGrafter"/>
</dbReference>
<sequence>MKIGQVIRKRRRDLKMTLETLAANAGTDAAGLSRVERGLQNSTPNGLAAIAEALGTTVATLFAEVEDSEAGVERTGRPLSDEQELLMDYRRLRGTARSLVKLIVSEMAKN</sequence>
<dbReference type="CDD" id="cd00093">
    <property type="entry name" value="HTH_XRE"/>
    <property type="match status" value="1"/>
</dbReference>
<dbReference type="PROSITE" id="PS50943">
    <property type="entry name" value="HTH_CROC1"/>
    <property type="match status" value="1"/>
</dbReference>
<dbReference type="PANTHER" id="PTHR46797:SF1">
    <property type="entry name" value="METHYLPHOSPHONATE SYNTHASE"/>
    <property type="match status" value="1"/>
</dbReference>
<dbReference type="Pfam" id="PF01381">
    <property type="entry name" value="HTH_3"/>
    <property type="match status" value="1"/>
</dbReference>
<dbReference type="SUPFAM" id="SSF47413">
    <property type="entry name" value="lambda repressor-like DNA-binding domains"/>
    <property type="match status" value="1"/>
</dbReference>
<dbReference type="AlphaFoldDB" id="A0A084XW15"/>
<dbReference type="GO" id="GO:0003677">
    <property type="term" value="F:DNA binding"/>
    <property type="evidence" value="ECO:0007669"/>
    <property type="project" value="UniProtKB-KW"/>
</dbReference>
<proteinExistence type="predicted"/>
<name>A0A084XW15_9PROT</name>
<dbReference type="EMBL" id="JDSS02000039">
    <property type="protein sequence ID" value="KFB66659.1"/>
    <property type="molecule type" value="Genomic_DNA"/>
</dbReference>
<reference evidence="3 4" key="1">
    <citation type="submission" date="2014-07" db="EMBL/GenBank/DDBJ databases">
        <title>Expanding our view of genomic diversity in Candidatus Accumulibacter clades.</title>
        <authorList>
            <person name="Skennerton C.T."/>
            <person name="Barr J.J."/>
            <person name="Slater F.R."/>
            <person name="Bond P.L."/>
            <person name="Tyson G.W."/>
        </authorList>
    </citation>
    <scope>NUCLEOTIDE SEQUENCE [LARGE SCALE GENOMIC DNA]</scope>
    <source>
        <strain evidence="4">SK-01</strain>
    </source>
</reference>
<organism evidence="3 4">
    <name type="scientific">Candidatus Accumulibacter vicinus</name>
    <dbReference type="NCBI Taxonomy" id="2954382"/>
    <lineage>
        <taxon>Bacteria</taxon>
        <taxon>Pseudomonadati</taxon>
        <taxon>Pseudomonadota</taxon>
        <taxon>Betaproteobacteria</taxon>
        <taxon>Candidatus Accumulibacter</taxon>
    </lineage>
</organism>
<dbReference type="Gene3D" id="1.10.260.40">
    <property type="entry name" value="lambda repressor-like DNA-binding domains"/>
    <property type="match status" value="1"/>
</dbReference>
<evidence type="ECO:0000256" key="1">
    <source>
        <dbReference type="ARBA" id="ARBA00023125"/>
    </source>
</evidence>
<dbReference type="InterPro" id="IPR001387">
    <property type="entry name" value="Cro/C1-type_HTH"/>
</dbReference>
<dbReference type="STRING" id="1457154.CAPSK01_004024"/>
<accession>A0A084XW15</accession>
<evidence type="ECO:0000313" key="4">
    <source>
        <dbReference type="Proteomes" id="UP000019812"/>
    </source>
</evidence>
<dbReference type="InterPro" id="IPR010982">
    <property type="entry name" value="Lambda_DNA-bd_dom_sf"/>
</dbReference>
<comment type="caution">
    <text evidence="3">The sequence shown here is derived from an EMBL/GenBank/DDBJ whole genome shotgun (WGS) entry which is preliminary data.</text>
</comment>
<gene>
    <name evidence="3" type="ORF">CAPSK01_004024</name>
</gene>
<dbReference type="GO" id="GO:0005829">
    <property type="term" value="C:cytosol"/>
    <property type="evidence" value="ECO:0007669"/>
    <property type="project" value="TreeGrafter"/>
</dbReference>
<evidence type="ECO:0000313" key="3">
    <source>
        <dbReference type="EMBL" id="KFB66659.1"/>
    </source>
</evidence>